<keyword evidence="1" id="KW-1133">Transmembrane helix</keyword>
<reference evidence="2" key="1">
    <citation type="submission" date="2015-02" db="EMBL/GenBank/DDBJ databases">
        <authorList>
            <person name="Chooi Y.-H."/>
        </authorList>
    </citation>
    <scope>NUCLEOTIDE SEQUENCE [LARGE SCALE GENOMIC DNA]</scope>
    <source>
        <strain evidence="2">LAMA 915</strain>
    </source>
</reference>
<evidence type="ECO:0000313" key="2">
    <source>
        <dbReference type="EMBL" id="KNH00881.1"/>
    </source>
</evidence>
<protein>
    <recommendedName>
        <fullName evidence="4">Right handed beta helix domain-containing protein</fullName>
    </recommendedName>
</protein>
<keyword evidence="1" id="KW-0812">Transmembrane</keyword>
<dbReference type="PATRIC" id="fig|1306953.7.peg.1546"/>
<accession>A0A0L1KAC4</accession>
<proteinExistence type="predicted"/>
<keyword evidence="1" id="KW-0472">Membrane</keyword>
<dbReference type="InterPro" id="IPR011050">
    <property type="entry name" value="Pectin_lyase_fold/virulence"/>
</dbReference>
<organism evidence="2 3">
    <name type="scientific">Qipengyuania citrea LAMA 915</name>
    <dbReference type="NCBI Taxonomy" id="1306953"/>
    <lineage>
        <taxon>Bacteria</taxon>
        <taxon>Pseudomonadati</taxon>
        <taxon>Pseudomonadota</taxon>
        <taxon>Alphaproteobacteria</taxon>
        <taxon>Sphingomonadales</taxon>
        <taxon>Erythrobacteraceae</taxon>
        <taxon>Qipengyuania</taxon>
    </lineage>
</organism>
<dbReference type="RefSeq" id="WP_050601636.1">
    <property type="nucleotide sequence ID" value="NZ_JYNE01000028.1"/>
</dbReference>
<dbReference type="EMBL" id="JYNE01000028">
    <property type="protein sequence ID" value="KNH00881.1"/>
    <property type="molecule type" value="Genomic_DNA"/>
</dbReference>
<evidence type="ECO:0000313" key="3">
    <source>
        <dbReference type="Proteomes" id="UP000037446"/>
    </source>
</evidence>
<dbReference type="AlphaFoldDB" id="A0A0L1KAC4"/>
<dbReference type="STRING" id="1306953.J121_1506"/>
<evidence type="ECO:0000256" key="1">
    <source>
        <dbReference type="SAM" id="Phobius"/>
    </source>
</evidence>
<feature type="transmembrane region" description="Helical" evidence="1">
    <location>
        <begin position="15"/>
        <end position="35"/>
    </location>
</feature>
<dbReference type="InterPro" id="IPR012334">
    <property type="entry name" value="Pectin_lyas_fold"/>
</dbReference>
<dbReference type="Gene3D" id="2.160.20.10">
    <property type="entry name" value="Single-stranded right-handed beta-helix, Pectin lyase-like"/>
    <property type="match status" value="1"/>
</dbReference>
<sequence length="328" mass="34465">MASPFVPPASRLPRWLLAAIAAAAVGVIPLAALLAQGEGRASFTVAETGRGYGSLQAAVDAIGDSEGTVVIAAGNWNECAVQRDGVVHFRAEQPGKALLGGKACEGKASLVLRGRGASVEGLVFADIAVADGNGAGIRLEQGPLRVSQSWFRDSQQGILTTNGVDSELVVDKSTFTRLGTCENSGGCAHSIYAGDYGRVTVTRSRFEQGTGGHYLKSRAARNVIGGNSFDDANGHGTNYLIDLPNGGTGAIRGNWFVQGRDKENWSTMIAIGAEGARYTSDGLVIADNDARMVPGLSRSPAFIADWTNDALVIENNRLGSNVRRFERR</sequence>
<dbReference type="Proteomes" id="UP000037446">
    <property type="component" value="Unassembled WGS sequence"/>
</dbReference>
<name>A0A0L1KAC4_9SPHN</name>
<dbReference type="SUPFAM" id="SSF51126">
    <property type="entry name" value="Pectin lyase-like"/>
    <property type="match status" value="1"/>
</dbReference>
<comment type="caution">
    <text evidence="2">The sequence shown here is derived from an EMBL/GenBank/DDBJ whole genome shotgun (WGS) entry which is preliminary data.</text>
</comment>
<evidence type="ECO:0008006" key="4">
    <source>
        <dbReference type="Google" id="ProtNLM"/>
    </source>
</evidence>
<gene>
    <name evidence="2" type="ORF">J121_1506</name>
</gene>